<organism evidence="2 3">
    <name type="scientific">Rhodopirellula baltica (strain DSM 10527 / NCIMB 13988 / SH1)</name>
    <dbReference type="NCBI Taxonomy" id="243090"/>
    <lineage>
        <taxon>Bacteria</taxon>
        <taxon>Pseudomonadati</taxon>
        <taxon>Planctomycetota</taxon>
        <taxon>Planctomycetia</taxon>
        <taxon>Pirellulales</taxon>
        <taxon>Pirellulaceae</taxon>
        <taxon>Rhodopirellula</taxon>
    </lineage>
</organism>
<gene>
    <name evidence="2" type="ordered locus">RB1573</name>
</gene>
<dbReference type="EMBL" id="BX294135">
    <property type="protein sequence ID" value="CAD72167.1"/>
    <property type="molecule type" value="Genomic_DNA"/>
</dbReference>
<dbReference type="InParanoid" id="Q7UX45"/>
<dbReference type="STRING" id="243090.RB1573"/>
<dbReference type="Proteomes" id="UP000001025">
    <property type="component" value="Chromosome"/>
</dbReference>
<dbReference type="HOGENOM" id="CLU_3358105_0_0_0"/>
<dbReference type="EnsemblBacteria" id="CAD72167">
    <property type="protein sequence ID" value="CAD72167"/>
    <property type="gene ID" value="RB1573"/>
</dbReference>
<keyword evidence="3" id="KW-1185">Reference proteome</keyword>
<proteinExistence type="predicted"/>
<name>Q7UX45_RHOBA</name>
<dbReference type="KEGG" id="rba:RB1573"/>
<accession>Q7UX45</accession>
<evidence type="ECO:0000313" key="2">
    <source>
        <dbReference type="EMBL" id="CAD72167.1"/>
    </source>
</evidence>
<evidence type="ECO:0000313" key="3">
    <source>
        <dbReference type="Proteomes" id="UP000001025"/>
    </source>
</evidence>
<dbReference type="AlphaFoldDB" id="Q7UX45"/>
<sequence>MVRPTSFPKPLNQSRPDRNKVEFRQIGCSATHSLQR</sequence>
<evidence type="ECO:0000256" key="1">
    <source>
        <dbReference type="SAM" id="MobiDB-lite"/>
    </source>
</evidence>
<feature type="region of interest" description="Disordered" evidence="1">
    <location>
        <begin position="1"/>
        <end position="36"/>
    </location>
</feature>
<reference evidence="2 3" key="1">
    <citation type="journal article" date="2003" name="Proc. Natl. Acad. Sci. U.S.A.">
        <title>Complete genome sequence of the marine planctomycete Pirellula sp. strain 1.</title>
        <authorList>
            <person name="Gloeckner F.O."/>
            <person name="Kube M."/>
            <person name="Bauer M."/>
            <person name="Teeling H."/>
            <person name="Lombardot T."/>
            <person name="Ludwig W."/>
            <person name="Gade D."/>
            <person name="Beck A."/>
            <person name="Borzym K."/>
            <person name="Heitmann K."/>
            <person name="Rabus R."/>
            <person name="Schlesner H."/>
            <person name="Amann R."/>
            <person name="Reinhardt R."/>
        </authorList>
    </citation>
    <scope>NUCLEOTIDE SEQUENCE [LARGE SCALE GENOMIC DNA]</scope>
    <source>
        <strain evidence="3">DSM 10527 / NCIMB 13988 / SH1</strain>
    </source>
</reference>
<protein>
    <submittedName>
        <fullName evidence="2">Uncharacterized protein</fullName>
    </submittedName>
</protein>